<gene>
    <name evidence="1" type="ORF">FIBSPDRAFT_1049466</name>
</gene>
<name>A0A166C6N5_9AGAM</name>
<evidence type="ECO:0000313" key="2">
    <source>
        <dbReference type="Proteomes" id="UP000076532"/>
    </source>
</evidence>
<dbReference type="Proteomes" id="UP000076532">
    <property type="component" value="Unassembled WGS sequence"/>
</dbReference>
<dbReference type="AlphaFoldDB" id="A0A166C6N5"/>
<reference evidence="1 2" key="1">
    <citation type="journal article" date="2016" name="Mol. Biol. Evol.">
        <title>Comparative Genomics of Early-Diverging Mushroom-Forming Fungi Provides Insights into the Origins of Lignocellulose Decay Capabilities.</title>
        <authorList>
            <person name="Nagy L.G."/>
            <person name="Riley R."/>
            <person name="Tritt A."/>
            <person name="Adam C."/>
            <person name="Daum C."/>
            <person name="Floudas D."/>
            <person name="Sun H."/>
            <person name="Yadav J.S."/>
            <person name="Pangilinan J."/>
            <person name="Larsson K.H."/>
            <person name="Matsuura K."/>
            <person name="Barry K."/>
            <person name="Labutti K."/>
            <person name="Kuo R."/>
            <person name="Ohm R.A."/>
            <person name="Bhattacharya S.S."/>
            <person name="Shirouzu T."/>
            <person name="Yoshinaga Y."/>
            <person name="Martin F.M."/>
            <person name="Grigoriev I.V."/>
            <person name="Hibbett D.S."/>
        </authorList>
    </citation>
    <scope>NUCLEOTIDE SEQUENCE [LARGE SCALE GENOMIC DNA]</scope>
    <source>
        <strain evidence="1 2">CBS 109695</strain>
    </source>
</reference>
<organism evidence="1 2">
    <name type="scientific">Athelia psychrophila</name>
    <dbReference type="NCBI Taxonomy" id="1759441"/>
    <lineage>
        <taxon>Eukaryota</taxon>
        <taxon>Fungi</taxon>
        <taxon>Dikarya</taxon>
        <taxon>Basidiomycota</taxon>
        <taxon>Agaricomycotina</taxon>
        <taxon>Agaricomycetes</taxon>
        <taxon>Agaricomycetidae</taxon>
        <taxon>Atheliales</taxon>
        <taxon>Atheliaceae</taxon>
        <taxon>Athelia</taxon>
    </lineage>
</organism>
<evidence type="ECO:0000313" key="1">
    <source>
        <dbReference type="EMBL" id="KZP13346.1"/>
    </source>
</evidence>
<proteinExistence type="predicted"/>
<dbReference type="EMBL" id="KV417634">
    <property type="protein sequence ID" value="KZP13346.1"/>
    <property type="molecule type" value="Genomic_DNA"/>
</dbReference>
<sequence length="59" mass="6912">MHTTPTRGDHFPAFHAPLPLSMAGARNNEPQIPGMSPRMLWRWLRRVFRLSVYAERHIC</sequence>
<accession>A0A166C6N5</accession>
<protein>
    <submittedName>
        <fullName evidence="1">Uncharacterized protein</fullName>
    </submittedName>
</protein>
<keyword evidence="2" id="KW-1185">Reference proteome</keyword>